<sequence>MSLVKYAAEFIGTAVFLTIILKSGGDKYVVALGLLAAILLMGSVSGGHFNPAVSFMTFMKDQMTSQDLAGYIIAQLLGAVVAILLAQL</sequence>
<keyword evidence="5 7" id="KW-1133">Transmembrane helix</keyword>
<dbReference type="Gene3D" id="1.20.1080.10">
    <property type="entry name" value="Glycerol uptake facilitator protein"/>
    <property type="match status" value="1"/>
</dbReference>
<protein>
    <recommendedName>
        <fullName evidence="9">Major intrinsic protein</fullName>
    </recommendedName>
</protein>
<keyword evidence="6 7" id="KW-0472">Membrane</keyword>
<dbReference type="InterPro" id="IPR034294">
    <property type="entry name" value="Aquaporin_transptr"/>
</dbReference>
<dbReference type="SUPFAM" id="SSF81338">
    <property type="entry name" value="Aquaporin-like"/>
    <property type="match status" value="1"/>
</dbReference>
<evidence type="ECO:0000313" key="8">
    <source>
        <dbReference type="EMBL" id="ARF09398.1"/>
    </source>
</evidence>
<dbReference type="GO" id="GO:0016020">
    <property type="term" value="C:membrane"/>
    <property type="evidence" value="ECO:0007669"/>
    <property type="project" value="InterPro"/>
</dbReference>
<feature type="transmembrane region" description="Helical" evidence="7">
    <location>
        <begin position="28"/>
        <end position="48"/>
    </location>
</feature>
<dbReference type="Pfam" id="PF00230">
    <property type="entry name" value="MIP"/>
    <property type="match status" value="1"/>
</dbReference>
<keyword evidence="2" id="KW-0813">Transport</keyword>
<dbReference type="PANTHER" id="PTHR45665">
    <property type="entry name" value="AQUAPORIN-8"/>
    <property type="match status" value="1"/>
</dbReference>
<dbReference type="EMBL" id="KY684085">
    <property type="protein sequence ID" value="ARF09398.1"/>
    <property type="molecule type" value="Genomic_DNA"/>
</dbReference>
<keyword evidence="3 7" id="KW-0812">Transmembrane</keyword>
<evidence type="ECO:0000256" key="7">
    <source>
        <dbReference type="SAM" id="Phobius"/>
    </source>
</evidence>
<evidence type="ECO:0000256" key="2">
    <source>
        <dbReference type="ARBA" id="ARBA00022448"/>
    </source>
</evidence>
<dbReference type="PANTHER" id="PTHR45665:SF9">
    <property type="entry name" value="AQUAPORIN-8"/>
    <property type="match status" value="1"/>
</dbReference>
<dbReference type="InterPro" id="IPR023271">
    <property type="entry name" value="Aquaporin-like"/>
</dbReference>
<evidence type="ECO:0000256" key="3">
    <source>
        <dbReference type="ARBA" id="ARBA00022692"/>
    </source>
</evidence>
<accession>A0A1V0SCL5</accession>
<reference evidence="8" key="1">
    <citation type="journal article" date="2017" name="Science">
        <title>Giant viruses with an expanded complement of translation system components.</title>
        <authorList>
            <person name="Schulz F."/>
            <person name="Yutin N."/>
            <person name="Ivanova N.N."/>
            <person name="Ortega D.R."/>
            <person name="Lee T.K."/>
            <person name="Vierheilig J."/>
            <person name="Daims H."/>
            <person name="Horn M."/>
            <person name="Wagner M."/>
            <person name="Jensen G.J."/>
            <person name="Kyrpides N.C."/>
            <person name="Koonin E.V."/>
            <person name="Woyke T."/>
        </authorList>
    </citation>
    <scope>NUCLEOTIDE SEQUENCE</scope>
    <source>
        <strain evidence="8">ILV1</strain>
    </source>
</reference>
<dbReference type="InterPro" id="IPR000425">
    <property type="entry name" value="MIP"/>
</dbReference>
<feature type="transmembrane region" description="Helical" evidence="7">
    <location>
        <begin position="68"/>
        <end position="86"/>
    </location>
</feature>
<evidence type="ECO:0008006" key="9">
    <source>
        <dbReference type="Google" id="ProtNLM"/>
    </source>
</evidence>
<keyword evidence="4" id="KW-0677">Repeat</keyword>
<dbReference type="GO" id="GO:0019755">
    <property type="term" value="P:one-carbon compound transport"/>
    <property type="evidence" value="ECO:0007669"/>
    <property type="project" value="UniProtKB-ARBA"/>
</dbReference>
<proteinExistence type="predicted"/>
<organism evidence="8">
    <name type="scientific">Indivirus ILV1</name>
    <dbReference type="NCBI Taxonomy" id="1977633"/>
    <lineage>
        <taxon>Viruses</taxon>
        <taxon>Varidnaviria</taxon>
        <taxon>Bamfordvirae</taxon>
        <taxon>Nucleocytoviricota</taxon>
        <taxon>Megaviricetes</taxon>
        <taxon>Imitervirales</taxon>
        <taxon>Mimiviridae</taxon>
        <taxon>Klosneuvirinae</taxon>
        <taxon>Indivirus</taxon>
    </lineage>
</organism>
<comment type="subcellular location">
    <subcellularLocation>
        <location evidence="1">Endomembrane system</location>
        <topology evidence="1">Multi-pass membrane protein</topology>
    </subcellularLocation>
</comment>
<dbReference type="PRINTS" id="PR00783">
    <property type="entry name" value="MINTRINSICP"/>
</dbReference>
<evidence type="ECO:0000256" key="6">
    <source>
        <dbReference type="ARBA" id="ARBA00023136"/>
    </source>
</evidence>
<evidence type="ECO:0000256" key="1">
    <source>
        <dbReference type="ARBA" id="ARBA00004127"/>
    </source>
</evidence>
<dbReference type="GO" id="GO:0015250">
    <property type="term" value="F:water channel activity"/>
    <property type="evidence" value="ECO:0007669"/>
    <property type="project" value="TreeGrafter"/>
</dbReference>
<name>A0A1V0SCL5_9VIRU</name>
<gene>
    <name evidence="8" type="ORF">Indivirus_1_21</name>
</gene>
<evidence type="ECO:0000256" key="5">
    <source>
        <dbReference type="ARBA" id="ARBA00022989"/>
    </source>
</evidence>
<evidence type="ECO:0000256" key="4">
    <source>
        <dbReference type="ARBA" id="ARBA00022737"/>
    </source>
</evidence>